<proteinExistence type="predicted"/>
<evidence type="ECO:0000313" key="2">
    <source>
        <dbReference type="EMBL" id="KAK2611570.1"/>
    </source>
</evidence>
<comment type="caution">
    <text evidence="2">The sequence shown here is derived from an EMBL/GenBank/DDBJ whole genome shotgun (WGS) entry which is preliminary data.</text>
</comment>
<sequence>MAYPEGLASSNENYYTEADMSDSSFITAPEQAACSENGENDHTIDGVNEDTEVTIESPTSRALLSLGDHVGHHVGSIDQYYSFPTEGYDGDDEHVDEQENTADEDLTRDSCANLTISDKANDDFSGASQHLMSVLSWEVTPSDIEMLENDNLKDQRRTRNPWRTLARFRTSKKTTRCRSHREFPIQRLPAEIIIAISQHLPIESTACLALACKVTYSALGTSSFKMPKSNRWKFLLLIEHEKQNSFACFACLKLHRPSRSTADLFCKCASLSRFMSILCVPQTISTGLVKLIGRKYLEDPESCHEYLSWATLAKKSTNRYMKAASHVIPRMVDGNLLIRQEIYMHPFHKGKITVRSLMELKELLSANSSIFFAKFPPLCLHRTWTSLITNFSVLDECANPTKCVHCAHYRHIPRCYSNEVVPETARNGLLPPMKACFLFHDQPCEACTPNSEGICGGNIEGCRKCSTDFCISSRDVLGVGHCLVLSCWKDIGGVGPGQAAKWDDFLVVSRKRRMEPDRIVDRRPQSEVGQVYKAFENIVGGKAGSGGETSPYRPQPDWKMVRDLTRRVHKTFDYDGTTHSREVTELEEDDSDSLGSSTDF</sequence>
<dbReference type="AlphaFoldDB" id="A0AAD9SMW8"/>
<dbReference type="Proteomes" id="UP001265746">
    <property type="component" value="Unassembled WGS sequence"/>
</dbReference>
<feature type="region of interest" description="Disordered" evidence="1">
    <location>
        <begin position="85"/>
        <end position="104"/>
    </location>
</feature>
<reference evidence="2" key="1">
    <citation type="submission" date="2023-06" db="EMBL/GenBank/DDBJ databases">
        <authorList>
            <person name="Noh H."/>
        </authorList>
    </citation>
    <scope>NUCLEOTIDE SEQUENCE</scope>
    <source>
        <strain evidence="2">DUCC20226</strain>
    </source>
</reference>
<evidence type="ECO:0000313" key="3">
    <source>
        <dbReference type="Proteomes" id="UP001265746"/>
    </source>
</evidence>
<feature type="compositionally biased region" description="Acidic residues" evidence="1">
    <location>
        <begin position="88"/>
        <end position="104"/>
    </location>
</feature>
<accession>A0AAD9SMW8</accession>
<gene>
    <name evidence="2" type="ORF">N8I77_004903</name>
</gene>
<feature type="region of interest" description="Disordered" evidence="1">
    <location>
        <begin position="577"/>
        <end position="600"/>
    </location>
</feature>
<protein>
    <recommendedName>
        <fullName evidence="4">F-box domain-containing protein</fullName>
    </recommendedName>
</protein>
<dbReference type="EMBL" id="JAUJFL010000002">
    <property type="protein sequence ID" value="KAK2611570.1"/>
    <property type="molecule type" value="Genomic_DNA"/>
</dbReference>
<evidence type="ECO:0008006" key="4">
    <source>
        <dbReference type="Google" id="ProtNLM"/>
    </source>
</evidence>
<evidence type="ECO:0000256" key="1">
    <source>
        <dbReference type="SAM" id="MobiDB-lite"/>
    </source>
</evidence>
<name>A0AAD9SMW8_PHOAM</name>
<organism evidence="2 3">
    <name type="scientific">Phomopsis amygdali</name>
    <name type="common">Fusicoccum amygdali</name>
    <dbReference type="NCBI Taxonomy" id="1214568"/>
    <lineage>
        <taxon>Eukaryota</taxon>
        <taxon>Fungi</taxon>
        <taxon>Dikarya</taxon>
        <taxon>Ascomycota</taxon>
        <taxon>Pezizomycotina</taxon>
        <taxon>Sordariomycetes</taxon>
        <taxon>Sordariomycetidae</taxon>
        <taxon>Diaporthales</taxon>
        <taxon>Diaporthaceae</taxon>
        <taxon>Diaporthe</taxon>
    </lineage>
</organism>
<keyword evidence="3" id="KW-1185">Reference proteome</keyword>